<dbReference type="EMBL" id="WURB01000017">
    <property type="protein sequence ID" value="MXQ13501.1"/>
    <property type="molecule type" value="Genomic_DNA"/>
</dbReference>
<dbReference type="GO" id="GO:0046813">
    <property type="term" value="P:receptor-mediated virion attachment to host cell"/>
    <property type="evidence" value="ECO:0007669"/>
    <property type="project" value="TreeGrafter"/>
</dbReference>
<dbReference type="SMART" id="SM00028">
    <property type="entry name" value="TPR"/>
    <property type="match status" value="3"/>
</dbReference>
<evidence type="ECO:0000256" key="3">
    <source>
        <dbReference type="PROSITE-ProRule" id="PRU00339"/>
    </source>
</evidence>
<evidence type="ECO:0000313" key="5">
    <source>
        <dbReference type="Proteomes" id="UP000436483"/>
    </source>
</evidence>
<comment type="caution">
    <text evidence="4">The sequence shown here is derived from an EMBL/GenBank/DDBJ whole genome shotgun (WGS) entry which is preliminary data.</text>
</comment>
<accession>A0A7X3MUP6</accession>
<dbReference type="InterPro" id="IPR011990">
    <property type="entry name" value="TPR-like_helical_dom_sf"/>
</dbReference>
<dbReference type="OrthoDB" id="5507417at2"/>
<keyword evidence="1" id="KW-0677">Repeat</keyword>
<dbReference type="Pfam" id="PF13432">
    <property type="entry name" value="TPR_16"/>
    <property type="match status" value="1"/>
</dbReference>
<name>A0A7X3MUP6_9HYPH</name>
<evidence type="ECO:0000256" key="1">
    <source>
        <dbReference type="ARBA" id="ARBA00022737"/>
    </source>
</evidence>
<dbReference type="GO" id="GO:0009279">
    <property type="term" value="C:cell outer membrane"/>
    <property type="evidence" value="ECO:0007669"/>
    <property type="project" value="TreeGrafter"/>
</dbReference>
<dbReference type="AlphaFoldDB" id="A0A7X3MUP6"/>
<evidence type="ECO:0000256" key="2">
    <source>
        <dbReference type="ARBA" id="ARBA00022803"/>
    </source>
</evidence>
<sequence length="171" mass="19102">MARRDWRLFGCGLIAGYAAIAAVAMTVTSYAVMIDDPTSEFVGDAEFLAAEQLVKEQRFEEALPLLQRVLARDPSNADAYNYLAFSQRKLGRFEEALANYIRALDLDPDHMGAREYLGELYLQLGQRDKAEEQLSRLMVLCPLGCEARDDLARAISESKRNQPPEAQGSLP</sequence>
<dbReference type="PANTHER" id="PTHR44858:SF1">
    <property type="entry name" value="UDP-N-ACETYLGLUCOSAMINE--PEPTIDE N-ACETYLGLUCOSAMINYLTRANSFERASE SPINDLY-RELATED"/>
    <property type="match status" value="1"/>
</dbReference>
<reference evidence="4 5" key="2">
    <citation type="submission" date="2020-01" db="EMBL/GenBank/DDBJ databases">
        <title>Microvirga sp. nov., an arsenate reduction bacterium isolated from Tibet hotspring sediments.</title>
        <authorList>
            <person name="Xian W.-D."/>
            <person name="Li W.-J."/>
        </authorList>
    </citation>
    <scope>NUCLEOTIDE SEQUENCE [LARGE SCALE GENOMIC DNA]</scope>
    <source>
        <strain evidence="4 5">KCTC 23863</strain>
    </source>
</reference>
<dbReference type="PROSITE" id="PS50293">
    <property type="entry name" value="TPR_REGION"/>
    <property type="match status" value="1"/>
</dbReference>
<keyword evidence="5" id="KW-1185">Reference proteome</keyword>
<dbReference type="SUPFAM" id="SSF48452">
    <property type="entry name" value="TPR-like"/>
    <property type="match status" value="1"/>
</dbReference>
<dbReference type="Proteomes" id="UP000436483">
    <property type="component" value="Unassembled WGS sequence"/>
</dbReference>
<dbReference type="Gene3D" id="1.25.40.10">
    <property type="entry name" value="Tetratricopeptide repeat domain"/>
    <property type="match status" value="1"/>
</dbReference>
<protein>
    <submittedName>
        <fullName evidence="4">Tetratricopeptide repeat protein</fullName>
    </submittedName>
</protein>
<dbReference type="InterPro" id="IPR050498">
    <property type="entry name" value="Ycf3"/>
</dbReference>
<dbReference type="RefSeq" id="WP_160886555.1">
    <property type="nucleotide sequence ID" value="NZ_WURB01000017.1"/>
</dbReference>
<proteinExistence type="predicted"/>
<feature type="repeat" description="TPR" evidence="3">
    <location>
        <begin position="77"/>
        <end position="110"/>
    </location>
</feature>
<organism evidence="4 5">
    <name type="scientific">Microvirga makkahensis</name>
    <dbReference type="NCBI Taxonomy" id="1128670"/>
    <lineage>
        <taxon>Bacteria</taxon>
        <taxon>Pseudomonadati</taxon>
        <taxon>Pseudomonadota</taxon>
        <taxon>Alphaproteobacteria</taxon>
        <taxon>Hyphomicrobiales</taxon>
        <taxon>Methylobacteriaceae</taxon>
        <taxon>Microvirga</taxon>
    </lineage>
</organism>
<gene>
    <name evidence="4" type="ORF">GR328_18935</name>
</gene>
<dbReference type="InterPro" id="IPR019734">
    <property type="entry name" value="TPR_rpt"/>
</dbReference>
<dbReference type="Pfam" id="PF14559">
    <property type="entry name" value="TPR_19"/>
    <property type="match status" value="1"/>
</dbReference>
<keyword evidence="2 3" id="KW-0802">TPR repeat</keyword>
<evidence type="ECO:0000313" key="4">
    <source>
        <dbReference type="EMBL" id="MXQ13501.1"/>
    </source>
</evidence>
<reference evidence="4 5" key="1">
    <citation type="submission" date="2019-12" db="EMBL/GenBank/DDBJ databases">
        <authorList>
            <person name="Yuan C.-G."/>
        </authorList>
    </citation>
    <scope>NUCLEOTIDE SEQUENCE [LARGE SCALE GENOMIC DNA]</scope>
    <source>
        <strain evidence="4 5">KCTC 23863</strain>
    </source>
</reference>
<dbReference type="PANTHER" id="PTHR44858">
    <property type="entry name" value="TETRATRICOPEPTIDE REPEAT PROTEIN 6"/>
    <property type="match status" value="1"/>
</dbReference>
<dbReference type="PROSITE" id="PS50005">
    <property type="entry name" value="TPR"/>
    <property type="match status" value="1"/>
</dbReference>